<reference evidence="3" key="2">
    <citation type="submission" date="2015-06" db="UniProtKB">
        <authorList>
            <consortium name="EnsemblMetazoa"/>
        </authorList>
    </citation>
    <scope>IDENTIFICATION</scope>
</reference>
<keyword evidence="4" id="KW-1185">Reference proteome</keyword>
<feature type="compositionally biased region" description="Low complexity" evidence="1">
    <location>
        <begin position="107"/>
        <end position="117"/>
    </location>
</feature>
<feature type="chain" id="PRO_5004576944" description="Chitin-binding type-2 domain-containing protein" evidence="2">
    <location>
        <begin position="18"/>
        <end position="219"/>
    </location>
</feature>
<dbReference type="GO" id="GO:0008061">
    <property type="term" value="F:chitin binding"/>
    <property type="evidence" value="ECO:0007669"/>
    <property type="project" value="InterPro"/>
</dbReference>
<evidence type="ECO:0008006" key="5">
    <source>
        <dbReference type="Google" id="ProtNLM"/>
    </source>
</evidence>
<dbReference type="HOGENOM" id="CLU_1262826_0_0_1"/>
<dbReference type="AlphaFoldDB" id="T1GHH6"/>
<evidence type="ECO:0000313" key="4">
    <source>
        <dbReference type="Proteomes" id="UP000015102"/>
    </source>
</evidence>
<dbReference type="InterPro" id="IPR036508">
    <property type="entry name" value="Chitin-bd_dom_sf"/>
</dbReference>
<dbReference type="EnsemblMetazoa" id="MESCA002877-RA">
    <property type="protein sequence ID" value="MESCA002877-PA"/>
    <property type="gene ID" value="MESCA002877"/>
</dbReference>
<name>T1GHH6_MEGSC</name>
<evidence type="ECO:0000313" key="3">
    <source>
        <dbReference type="EnsemblMetazoa" id="MESCA002877-PA"/>
    </source>
</evidence>
<feature type="compositionally biased region" description="Low complexity" evidence="1">
    <location>
        <begin position="188"/>
        <end position="204"/>
    </location>
</feature>
<feature type="region of interest" description="Disordered" evidence="1">
    <location>
        <begin position="87"/>
        <end position="117"/>
    </location>
</feature>
<accession>T1GHH6</accession>
<feature type="compositionally biased region" description="Low complexity" evidence="1">
    <location>
        <begin position="141"/>
        <end position="177"/>
    </location>
</feature>
<organism evidence="3 4">
    <name type="scientific">Megaselia scalaris</name>
    <name type="common">Humpbacked fly</name>
    <name type="synonym">Phora scalaris</name>
    <dbReference type="NCBI Taxonomy" id="36166"/>
    <lineage>
        <taxon>Eukaryota</taxon>
        <taxon>Metazoa</taxon>
        <taxon>Ecdysozoa</taxon>
        <taxon>Arthropoda</taxon>
        <taxon>Hexapoda</taxon>
        <taxon>Insecta</taxon>
        <taxon>Pterygota</taxon>
        <taxon>Neoptera</taxon>
        <taxon>Endopterygota</taxon>
        <taxon>Diptera</taxon>
        <taxon>Brachycera</taxon>
        <taxon>Muscomorpha</taxon>
        <taxon>Platypezoidea</taxon>
        <taxon>Phoridae</taxon>
        <taxon>Megaseliini</taxon>
        <taxon>Megaselia</taxon>
    </lineage>
</organism>
<dbReference type="SUPFAM" id="SSF57625">
    <property type="entry name" value="Invertebrate chitin-binding proteins"/>
    <property type="match status" value="1"/>
</dbReference>
<keyword evidence="2" id="KW-0732">Signal</keyword>
<proteinExistence type="predicted"/>
<protein>
    <recommendedName>
        <fullName evidence="5">Chitin-binding type-2 domain-containing protein</fullName>
    </recommendedName>
</protein>
<reference evidence="4" key="1">
    <citation type="submission" date="2013-02" db="EMBL/GenBank/DDBJ databases">
        <authorList>
            <person name="Hughes D."/>
        </authorList>
    </citation>
    <scope>NUCLEOTIDE SEQUENCE</scope>
    <source>
        <strain>Durham</strain>
        <strain evidence="4">NC isolate 2 -- Noor lab</strain>
    </source>
</reference>
<dbReference type="OMA" id="CIGSEMD"/>
<feature type="region of interest" description="Disordered" evidence="1">
    <location>
        <begin position="130"/>
        <end position="219"/>
    </location>
</feature>
<evidence type="ECO:0000256" key="2">
    <source>
        <dbReference type="SAM" id="SignalP"/>
    </source>
</evidence>
<evidence type="ECO:0000256" key="1">
    <source>
        <dbReference type="SAM" id="MobiDB-lite"/>
    </source>
</evidence>
<dbReference type="EMBL" id="CAQQ02390685">
    <property type="status" value="NOT_ANNOTATED_CDS"/>
    <property type="molecule type" value="Genomic_DNA"/>
</dbReference>
<sequence>MIDKIFVFGLLLVMSNNLPIDERSSSWKPVCIGSEMDIKWPDYDDITRYFECIYEYTPMLMYCYQNTAFTFIYQACVGINEYIPPPSQENLPTERPPLTTSTPVFSTPKPQTTETTPTTPMEVITTVGTKPQEVTTKKPETTTTTTTEKATKPTTTVTETVTTTSTARPPTETSTETGRMTPPTSGITATTKKTTATTKAVTAKPPNLQRFQKQRNLQK</sequence>
<dbReference type="Proteomes" id="UP000015102">
    <property type="component" value="Unassembled WGS sequence"/>
</dbReference>
<feature type="signal peptide" evidence="2">
    <location>
        <begin position="1"/>
        <end position="17"/>
    </location>
</feature>